<dbReference type="Gene3D" id="3.40.50.200">
    <property type="entry name" value="Peptidase S8/S53 domain"/>
    <property type="match status" value="1"/>
</dbReference>
<dbReference type="Pfam" id="PF17936">
    <property type="entry name" value="Big_6"/>
    <property type="match status" value="2"/>
</dbReference>
<dbReference type="PROSITE" id="PS00138">
    <property type="entry name" value="SUBTILASE_SER"/>
    <property type="match status" value="1"/>
</dbReference>
<feature type="domain" description="Bacterial Ig" evidence="12">
    <location>
        <begin position="807"/>
        <end position="886"/>
    </location>
</feature>
<keyword evidence="5 9" id="KW-0645">Protease</keyword>
<dbReference type="PRINTS" id="PR00723">
    <property type="entry name" value="SUBTILISIN"/>
</dbReference>
<dbReference type="PANTHER" id="PTHR43806">
    <property type="entry name" value="PEPTIDASE S8"/>
    <property type="match status" value="1"/>
</dbReference>
<dbReference type="SUPFAM" id="SSF52743">
    <property type="entry name" value="Subtilisin-like"/>
    <property type="match status" value="1"/>
</dbReference>
<accession>A0AAD0HJW2</accession>
<dbReference type="InterPro" id="IPR000209">
    <property type="entry name" value="Peptidase_S8/S53_dom"/>
</dbReference>
<evidence type="ECO:0000256" key="8">
    <source>
        <dbReference type="ARBA" id="ARBA00022837"/>
    </source>
</evidence>
<dbReference type="InterPro" id="IPR034084">
    <property type="entry name" value="Thermitase-like_dom"/>
</dbReference>
<dbReference type="GO" id="GO:0006508">
    <property type="term" value="P:proteolysis"/>
    <property type="evidence" value="ECO:0007669"/>
    <property type="project" value="UniProtKB-KW"/>
</dbReference>
<feature type="domain" description="Peptidase S8/S53" evidence="11">
    <location>
        <begin position="448"/>
        <end position="680"/>
    </location>
</feature>
<keyword evidence="4" id="KW-0964">Secreted</keyword>
<dbReference type="Gene3D" id="2.60.40.10">
    <property type="entry name" value="Immunoglobulins"/>
    <property type="match status" value="2"/>
</dbReference>
<evidence type="ECO:0000259" key="11">
    <source>
        <dbReference type="Pfam" id="PF00082"/>
    </source>
</evidence>
<evidence type="ECO:0000256" key="3">
    <source>
        <dbReference type="ARBA" id="ARBA00011073"/>
    </source>
</evidence>
<keyword evidence="7 9" id="KW-0720">Serine protease</keyword>
<reference evidence="13 14" key="1">
    <citation type="submission" date="2018-02" db="EMBL/GenBank/DDBJ databases">
        <title>The complete genome of two Bacillus pumilus strains from Cuatro Cienegas, Coahuila, Mexico.</title>
        <authorList>
            <person name="Zarza E."/>
            <person name="Alcaraz L.D."/>
            <person name="Aguilar-Salinas B."/>
            <person name="Islas A."/>
            <person name="Olmedo-Alvarez G."/>
        </authorList>
    </citation>
    <scope>NUCLEOTIDE SEQUENCE [LARGE SCALE GENOMIC DNA]</scope>
    <source>
        <strain evidence="13 14">145</strain>
    </source>
</reference>
<dbReference type="InterPro" id="IPR036852">
    <property type="entry name" value="Peptidase_S8/S53_dom_sf"/>
</dbReference>
<evidence type="ECO:0000256" key="4">
    <source>
        <dbReference type="ARBA" id="ARBA00022525"/>
    </source>
</evidence>
<dbReference type="Proteomes" id="UP000264960">
    <property type="component" value="Chromosome"/>
</dbReference>
<feature type="active site" description="Charge relay system" evidence="9">
    <location>
        <position position="456"/>
    </location>
</feature>
<evidence type="ECO:0000256" key="9">
    <source>
        <dbReference type="PROSITE-ProRule" id="PRU01240"/>
    </source>
</evidence>
<comment type="similarity">
    <text evidence="3 9">Belongs to the peptidase S8 family.</text>
</comment>
<feature type="active site" description="Charge relay system" evidence="9">
    <location>
        <position position="491"/>
    </location>
</feature>
<sequence length="889" mass="96553">MFKKQVKSCVIVLMAIILCMAALPGYEAAAASNGTTVNEAIGLKNGEVISGTLQNENEESWYQITPSAQEVAKHTHMKISVKSKQVLSISVYPSKDRAMKDDTYSRYRVDTASGEAEIDFPHAWSGPYFVKVLYLGSEEDSRDEEEDAAYTIGYKGANLPPSEPVFSEDDEPDIIIIEKKYGREILQSIRTIEDKRFNETANGQKLSRLLQKTKPFLKSKLIKQKNEQQKVYNHLLTLKSLLNDVEKNGAYSGHIVTQKEQQAIRSLFDMLKEASPAYLKKELEVVSQRIGLDHLEGKSIGYVLEKQKLVKEEKVKTNKIIFKLKDGQTLQSAKKKMKGYGIQENRVTSQSVSPLFKGMYVYDVPAGQESAGKTLKAGKAVIKTTARKLSSMPNVEFAEPVQTYRALSNDAQYGYQWPLKNSAQNSGKKGADVKFEQMNTLIGTSKMKQTLIAVVDTGVDSRLTDLSGTVRTDLGANLIGRNKDAIDDNGHGTHVAGIIAAKADNHYSMAGLNQHTGIIPVKVLDAYGFGDTEHIALGIKHAVDKGAKVINMSLGGYYSRVIEYAMNYAAQRNVLVVVASGNDGVPEMGYPATSKYAMAIGASNRMDIGAEFSSYGKGLSMSAPGSDIPSLMPDGNVSYLSGTSMATPYVAAAAGLLLSKNPTLKPNQVRNILQSTADNISFTSVDGTDDVFYDENEEPIVDPKIPGIDWMTGHGRLNAFAALSAVELNASVSKVEDQHQKVTGKAKAGSAISVYRGKTLLGKGTAGKNGTFSVKIKHQNKNKVLHIKISKGKAATTLKTVVKKGKAPAKPKVGKVTIKSKTVKGTAGAGLTIKVKNKSKKIIKTVKTNSKGSFTAKIKPQKAKTVLYVTASDVRKRESKAVKVVVVKK</sequence>
<feature type="domain" description="Bacterial Ig" evidence="12">
    <location>
        <begin position="732"/>
        <end position="789"/>
    </location>
</feature>
<dbReference type="CDD" id="cd07484">
    <property type="entry name" value="Peptidases_S8_Thermitase_like"/>
    <property type="match status" value="1"/>
</dbReference>
<keyword evidence="8" id="KW-0106">Calcium</keyword>
<dbReference type="InterPro" id="IPR013783">
    <property type="entry name" value="Ig-like_fold"/>
</dbReference>
<evidence type="ECO:0000256" key="10">
    <source>
        <dbReference type="SAM" id="SignalP"/>
    </source>
</evidence>
<dbReference type="RefSeq" id="WP_117728466.1">
    <property type="nucleotide sequence ID" value="NZ_CP027116.1"/>
</dbReference>
<evidence type="ECO:0000313" key="14">
    <source>
        <dbReference type="Proteomes" id="UP000264960"/>
    </source>
</evidence>
<evidence type="ECO:0000256" key="7">
    <source>
        <dbReference type="ARBA" id="ARBA00022825"/>
    </source>
</evidence>
<dbReference type="PANTHER" id="PTHR43806:SF11">
    <property type="entry name" value="CEREVISIN-RELATED"/>
    <property type="match status" value="1"/>
</dbReference>
<evidence type="ECO:0000259" key="12">
    <source>
        <dbReference type="Pfam" id="PF17936"/>
    </source>
</evidence>
<evidence type="ECO:0000256" key="5">
    <source>
        <dbReference type="ARBA" id="ARBA00022670"/>
    </source>
</evidence>
<dbReference type="Pfam" id="PF00082">
    <property type="entry name" value="Peptidase_S8"/>
    <property type="match status" value="1"/>
</dbReference>
<keyword evidence="6 9" id="KW-0378">Hydrolase</keyword>
<comment type="cofactor">
    <cofactor evidence="1">
        <name>Ca(2+)</name>
        <dbReference type="ChEBI" id="CHEBI:29108"/>
    </cofactor>
</comment>
<evidence type="ECO:0000256" key="1">
    <source>
        <dbReference type="ARBA" id="ARBA00001913"/>
    </source>
</evidence>
<feature type="signal peptide" evidence="10">
    <location>
        <begin position="1"/>
        <end position="30"/>
    </location>
</feature>
<dbReference type="InterPro" id="IPR050131">
    <property type="entry name" value="Peptidase_S8_subtilisin-like"/>
</dbReference>
<evidence type="ECO:0000313" key="13">
    <source>
        <dbReference type="EMBL" id="AVM22571.1"/>
    </source>
</evidence>
<dbReference type="GO" id="GO:0004252">
    <property type="term" value="F:serine-type endopeptidase activity"/>
    <property type="evidence" value="ECO:0007669"/>
    <property type="project" value="UniProtKB-UniRule"/>
</dbReference>
<dbReference type="EMBL" id="CP027116">
    <property type="protein sequence ID" value="AVM22571.1"/>
    <property type="molecule type" value="Genomic_DNA"/>
</dbReference>
<name>A0AAD0HJW2_BACPU</name>
<dbReference type="InterPro" id="IPR041498">
    <property type="entry name" value="Big_6"/>
</dbReference>
<dbReference type="PROSITE" id="PS00137">
    <property type="entry name" value="SUBTILASE_HIS"/>
    <property type="match status" value="1"/>
</dbReference>
<comment type="subcellular location">
    <subcellularLocation>
        <location evidence="2">Secreted</location>
    </subcellularLocation>
</comment>
<dbReference type="InterPro" id="IPR023828">
    <property type="entry name" value="Peptidase_S8_Ser-AS"/>
</dbReference>
<dbReference type="InterPro" id="IPR015500">
    <property type="entry name" value="Peptidase_S8_subtilisin-rel"/>
</dbReference>
<keyword evidence="10" id="KW-0732">Signal</keyword>
<organism evidence="13 14">
    <name type="scientific">Bacillus pumilus</name>
    <name type="common">Bacillus mesentericus</name>
    <dbReference type="NCBI Taxonomy" id="1408"/>
    <lineage>
        <taxon>Bacteria</taxon>
        <taxon>Bacillati</taxon>
        <taxon>Bacillota</taxon>
        <taxon>Bacilli</taxon>
        <taxon>Bacillales</taxon>
        <taxon>Bacillaceae</taxon>
        <taxon>Bacillus</taxon>
    </lineage>
</organism>
<feature type="chain" id="PRO_5042258275" evidence="10">
    <location>
        <begin position="31"/>
        <end position="889"/>
    </location>
</feature>
<feature type="active site" description="Charge relay system" evidence="9">
    <location>
        <position position="644"/>
    </location>
</feature>
<proteinExistence type="inferred from homology"/>
<protein>
    <submittedName>
        <fullName evidence="13">Peptidase S8</fullName>
    </submittedName>
</protein>
<dbReference type="PROSITE" id="PS51892">
    <property type="entry name" value="SUBTILASE"/>
    <property type="match status" value="1"/>
</dbReference>
<evidence type="ECO:0000256" key="6">
    <source>
        <dbReference type="ARBA" id="ARBA00022801"/>
    </source>
</evidence>
<dbReference type="InterPro" id="IPR022398">
    <property type="entry name" value="Peptidase_S8_His-AS"/>
</dbReference>
<gene>
    <name evidence="13" type="ORF">C5695_01410</name>
</gene>
<evidence type="ECO:0000256" key="2">
    <source>
        <dbReference type="ARBA" id="ARBA00004613"/>
    </source>
</evidence>
<dbReference type="GO" id="GO:0005576">
    <property type="term" value="C:extracellular region"/>
    <property type="evidence" value="ECO:0007669"/>
    <property type="project" value="UniProtKB-SubCell"/>
</dbReference>
<dbReference type="AlphaFoldDB" id="A0AAD0HJW2"/>